<name>A0A1D6MSW0_MAIZE</name>
<reference evidence="2" key="1">
    <citation type="submission" date="2015-12" db="EMBL/GenBank/DDBJ databases">
        <title>Update maize B73 reference genome by single molecule sequencing technologies.</title>
        <authorList>
            <consortium name="Maize Genome Sequencing Project"/>
            <person name="Ware D."/>
        </authorList>
    </citation>
    <scope>NUCLEOTIDE SEQUENCE [LARGE SCALE GENOMIC DNA]</scope>
    <source>
        <tissue evidence="2">Seedling</tissue>
    </source>
</reference>
<feature type="region of interest" description="Disordered" evidence="1">
    <location>
        <begin position="147"/>
        <end position="180"/>
    </location>
</feature>
<evidence type="ECO:0000256" key="1">
    <source>
        <dbReference type="SAM" id="MobiDB-lite"/>
    </source>
</evidence>
<dbReference type="EMBL" id="CM007649">
    <property type="protein sequence ID" value="ONM32008.1"/>
    <property type="molecule type" value="Genomic_DNA"/>
</dbReference>
<gene>
    <name evidence="2" type="ORF">ZEAMMB73_Zm00001d040770</name>
</gene>
<sequence>MTLAYLPAGGVCVLCDAGGGGGRLWREASRIVSVGGVGSGRMGFPVGLGSGGCGYGGGNGARGRGHGGAEQGEGGDDEAADKGIPTVTRAAFLPRLARHHSDGWRGARSAELAADLAFRFGGGAEVAGYRGRKGGITVMAGGVRGANGGRLPRKEGMPGKRMVQTPFHCGDGGGGEERRGSAWGRTALNAAAVERRVGDPRALIDEDPRALIGGGTVSTEQLLALMAGRVWGMSKGAWGRRIAGRTVVHYCGRLQ</sequence>
<dbReference type="AlphaFoldDB" id="A0A1D6MSW0"/>
<evidence type="ECO:0000313" key="2">
    <source>
        <dbReference type="EMBL" id="ONM32008.1"/>
    </source>
</evidence>
<protein>
    <submittedName>
        <fullName evidence="2">Uncharacterized protein</fullName>
    </submittedName>
</protein>
<accession>A0A1D6MSW0</accession>
<dbReference type="PaxDb" id="4577-AC183927.3_FGP004"/>
<proteinExistence type="predicted"/>
<feature type="compositionally biased region" description="Gly residues" evidence="1">
    <location>
        <begin position="62"/>
        <end position="72"/>
    </location>
</feature>
<dbReference type="InParanoid" id="A0A1D6MSW0"/>
<feature type="region of interest" description="Disordered" evidence="1">
    <location>
        <begin position="62"/>
        <end position="81"/>
    </location>
</feature>
<organism evidence="2">
    <name type="scientific">Zea mays</name>
    <name type="common">Maize</name>
    <dbReference type="NCBI Taxonomy" id="4577"/>
    <lineage>
        <taxon>Eukaryota</taxon>
        <taxon>Viridiplantae</taxon>
        <taxon>Streptophyta</taxon>
        <taxon>Embryophyta</taxon>
        <taxon>Tracheophyta</taxon>
        <taxon>Spermatophyta</taxon>
        <taxon>Magnoliopsida</taxon>
        <taxon>Liliopsida</taxon>
        <taxon>Poales</taxon>
        <taxon>Poaceae</taxon>
        <taxon>PACMAD clade</taxon>
        <taxon>Panicoideae</taxon>
        <taxon>Andropogonodae</taxon>
        <taxon>Andropogoneae</taxon>
        <taxon>Tripsacinae</taxon>
        <taxon>Zea</taxon>
    </lineage>
</organism>